<accession>A0A1G9KKQ5</accession>
<proteinExistence type="predicted"/>
<evidence type="ECO:0000313" key="2">
    <source>
        <dbReference type="Proteomes" id="UP000198510"/>
    </source>
</evidence>
<sequence length="87" mass="10041">MITMPMIRLYAKYNGEGDVLLRTGNPAEKALVNYKAWALIEDLLQDEFILQKGVASDAYARRHRLRLQELTDGEETRRALELLSTKF</sequence>
<dbReference type="STRING" id="1075417.SAMN05421823_106187"/>
<evidence type="ECO:0000313" key="1">
    <source>
        <dbReference type="EMBL" id="SDL50107.1"/>
    </source>
</evidence>
<dbReference type="AlphaFoldDB" id="A0A1G9KKQ5"/>
<dbReference type="RefSeq" id="WP_089683930.1">
    <property type="nucleotide sequence ID" value="NZ_FNFO01000006.1"/>
</dbReference>
<protein>
    <submittedName>
        <fullName evidence="1">Uncharacterized protein</fullName>
    </submittedName>
</protein>
<keyword evidence="2" id="KW-1185">Reference proteome</keyword>
<name>A0A1G9KKQ5_9BACT</name>
<gene>
    <name evidence="1" type="ORF">SAMN05421823_106187</name>
</gene>
<reference evidence="1 2" key="1">
    <citation type="submission" date="2016-10" db="EMBL/GenBank/DDBJ databases">
        <authorList>
            <person name="de Groot N.N."/>
        </authorList>
    </citation>
    <scope>NUCLEOTIDE SEQUENCE [LARGE SCALE GENOMIC DNA]</scope>
    <source>
        <strain evidence="1 2">DSM 25186</strain>
    </source>
</reference>
<dbReference type="Proteomes" id="UP000198510">
    <property type="component" value="Unassembled WGS sequence"/>
</dbReference>
<dbReference type="EMBL" id="FNFO01000006">
    <property type="protein sequence ID" value="SDL50107.1"/>
    <property type="molecule type" value="Genomic_DNA"/>
</dbReference>
<organism evidence="1 2">
    <name type="scientific">Catalinimonas alkaloidigena</name>
    <dbReference type="NCBI Taxonomy" id="1075417"/>
    <lineage>
        <taxon>Bacteria</taxon>
        <taxon>Pseudomonadati</taxon>
        <taxon>Bacteroidota</taxon>
        <taxon>Cytophagia</taxon>
        <taxon>Cytophagales</taxon>
        <taxon>Catalimonadaceae</taxon>
        <taxon>Catalinimonas</taxon>
    </lineage>
</organism>